<dbReference type="InterPro" id="IPR005119">
    <property type="entry name" value="LysR_subst-bd"/>
</dbReference>
<dbReference type="SUPFAM" id="SSF53850">
    <property type="entry name" value="Periplasmic binding protein-like II"/>
    <property type="match status" value="1"/>
</dbReference>
<comment type="similarity">
    <text evidence="1">Belongs to the LysR transcriptional regulatory family.</text>
</comment>
<keyword evidence="3" id="KW-0238">DNA-binding</keyword>
<dbReference type="Pfam" id="PF00126">
    <property type="entry name" value="HTH_1"/>
    <property type="match status" value="1"/>
</dbReference>
<evidence type="ECO:0000313" key="7">
    <source>
        <dbReference type="Proteomes" id="UP000000466"/>
    </source>
</evidence>
<protein>
    <submittedName>
        <fullName evidence="6">Transcriptional regulator</fullName>
    </submittedName>
</protein>
<evidence type="ECO:0000256" key="1">
    <source>
        <dbReference type="ARBA" id="ARBA00009437"/>
    </source>
</evidence>
<evidence type="ECO:0000313" key="6">
    <source>
        <dbReference type="EMBL" id="AFV00851.1"/>
    </source>
</evidence>
<dbReference type="STRING" id="1117647.M5M_18610"/>
<dbReference type="PROSITE" id="PS50931">
    <property type="entry name" value="HTH_LYSR"/>
    <property type="match status" value="1"/>
</dbReference>
<dbReference type="CDD" id="cd05466">
    <property type="entry name" value="PBP2_LTTR_substrate"/>
    <property type="match status" value="1"/>
</dbReference>
<dbReference type="InterPro" id="IPR036388">
    <property type="entry name" value="WH-like_DNA-bd_sf"/>
</dbReference>
<dbReference type="EMBL" id="CP003746">
    <property type="protein sequence ID" value="AFV00851.1"/>
    <property type="molecule type" value="Genomic_DNA"/>
</dbReference>
<dbReference type="GO" id="GO:0003700">
    <property type="term" value="F:DNA-binding transcription factor activity"/>
    <property type="evidence" value="ECO:0007669"/>
    <property type="project" value="InterPro"/>
</dbReference>
<name>K4KRD7_SIMAS</name>
<evidence type="ECO:0000256" key="3">
    <source>
        <dbReference type="ARBA" id="ARBA00023125"/>
    </source>
</evidence>
<gene>
    <name evidence="6" type="ordered locus">M5M_18610</name>
</gene>
<organism evidence="6 7">
    <name type="scientific">Simiduia agarivorans (strain DSM 21679 / JCM 13881 / BCRC 17597 / SA1)</name>
    <dbReference type="NCBI Taxonomy" id="1117647"/>
    <lineage>
        <taxon>Bacteria</taxon>
        <taxon>Pseudomonadati</taxon>
        <taxon>Pseudomonadota</taxon>
        <taxon>Gammaproteobacteria</taxon>
        <taxon>Cellvibrionales</taxon>
        <taxon>Cellvibrionaceae</taxon>
        <taxon>Simiduia</taxon>
    </lineage>
</organism>
<dbReference type="PANTHER" id="PTHR30126:SF98">
    <property type="entry name" value="HTH-TYPE TRANSCRIPTIONAL ACTIVATOR BAUR"/>
    <property type="match status" value="1"/>
</dbReference>
<keyword evidence="2" id="KW-0805">Transcription regulation</keyword>
<reference evidence="6 7" key="1">
    <citation type="journal article" date="2013" name="Genome Announc.">
        <title>Complete genome sequence of Simiduia agarivorans SA1(T), a marine bacterium able to degrade a variety of polysaccharides.</title>
        <authorList>
            <person name="Lin S.Y."/>
            <person name="Shieh W.Y."/>
            <person name="Chen J.S."/>
            <person name="Tang S.L."/>
        </authorList>
    </citation>
    <scope>NUCLEOTIDE SEQUENCE [LARGE SCALE GENOMIC DNA]</scope>
    <source>
        <strain evidence="7">DSM 21679 / JCM 13881 / BCRC 17597 / SA1</strain>
    </source>
</reference>
<dbReference type="RefSeq" id="WP_015049001.1">
    <property type="nucleotide sequence ID" value="NC_018868.3"/>
</dbReference>
<evidence type="ECO:0000256" key="4">
    <source>
        <dbReference type="ARBA" id="ARBA00023163"/>
    </source>
</evidence>
<dbReference type="eggNOG" id="COG0583">
    <property type="taxonomic scope" value="Bacteria"/>
</dbReference>
<accession>K4KRD7</accession>
<keyword evidence="4" id="KW-0804">Transcription</keyword>
<dbReference type="Gene3D" id="1.10.10.10">
    <property type="entry name" value="Winged helix-like DNA-binding domain superfamily/Winged helix DNA-binding domain"/>
    <property type="match status" value="1"/>
</dbReference>
<evidence type="ECO:0000259" key="5">
    <source>
        <dbReference type="PROSITE" id="PS50931"/>
    </source>
</evidence>
<dbReference type="HOGENOM" id="CLU_039613_0_0_6"/>
<keyword evidence="7" id="KW-1185">Reference proteome</keyword>
<dbReference type="SUPFAM" id="SSF46785">
    <property type="entry name" value="Winged helix' DNA-binding domain"/>
    <property type="match status" value="1"/>
</dbReference>
<dbReference type="OrthoDB" id="8587655at2"/>
<dbReference type="Gene3D" id="3.40.190.10">
    <property type="entry name" value="Periplasmic binding protein-like II"/>
    <property type="match status" value="2"/>
</dbReference>
<evidence type="ECO:0000256" key="2">
    <source>
        <dbReference type="ARBA" id="ARBA00023015"/>
    </source>
</evidence>
<dbReference type="Pfam" id="PF03466">
    <property type="entry name" value="LysR_substrate"/>
    <property type="match status" value="1"/>
</dbReference>
<dbReference type="InterPro" id="IPR036390">
    <property type="entry name" value="WH_DNA-bd_sf"/>
</dbReference>
<dbReference type="Proteomes" id="UP000000466">
    <property type="component" value="Chromosome"/>
</dbReference>
<dbReference type="AlphaFoldDB" id="K4KRD7"/>
<dbReference type="InterPro" id="IPR000847">
    <property type="entry name" value="LysR_HTH_N"/>
</dbReference>
<dbReference type="KEGG" id="saga:M5M_18610"/>
<dbReference type="GO" id="GO:0000976">
    <property type="term" value="F:transcription cis-regulatory region binding"/>
    <property type="evidence" value="ECO:0007669"/>
    <property type="project" value="TreeGrafter"/>
</dbReference>
<dbReference type="PANTHER" id="PTHR30126">
    <property type="entry name" value="HTH-TYPE TRANSCRIPTIONAL REGULATOR"/>
    <property type="match status" value="1"/>
</dbReference>
<proteinExistence type="inferred from homology"/>
<feature type="domain" description="HTH lysR-type" evidence="5">
    <location>
        <begin position="7"/>
        <end position="64"/>
    </location>
</feature>
<sequence length="304" mass="33011">MKQADLQDPRLLRLFLTVADAGGISAAERRLNLSRSTISTNLAELESRLGLTLCKRGPGGFALTEAGQAVYEAASSWLAAGDELSAQLANLQHQKLAGELRIGFCDSSLTHPAFCFADVLRDFRRKAPDARLSVTSLNASAVSDALAAGEIHLGIAPDAVGQARFYSKPLYQEHYQLYCARNHPLFDATEVGRSHLVDCEFVGTGQVWSEQQATLIEQLTLTAIAPELEARAALILSGTYVGFLPDHAAAPWCQQQRLKPLAPEQFGYHVVMAVHCLASQKSNPLVQQLFSQLNDGHYVQAAKN</sequence>